<feature type="binding site" evidence="5">
    <location>
        <position position="84"/>
    </location>
    <ligand>
        <name>anthranilate</name>
        <dbReference type="ChEBI" id="CHEBI:16567"/>
        <label>1</label>
    </ligand>
</feature>
<dbReference type="GO" id="GO:0000162">
    <property type="term" value="P:L-tryptophan biosynthetic process"/>
    <property type="evidence" value="ECO:0007669"/>
    <property type="project" value="UniProtKB-UniRule"/>
</dbReference>
<name>A0A060JN63_9MICO</name>
<dbReference type="AlphaFoldDB" id="A0A060JN63"/>
<keyword evidence="4 5" id="KW-0057">Aromatic amino acid biosynthesis</keyword>
<dbReference type="PANTHER" id="PTHR43285">
    <property type="entry name" value="ANTHRANILATE PHOSPHORIBOSYLTRANSFERASE"/>
    <property type="match status" value="1"/>
</dbReference>
<feature type="binding site" evidence="5">
    <location>
        <position position="170"/>
    </location>
    <ligand>
        <name>anthranilate</name>
        <dbReference type="ChEBI" id="CHEBI:16567"/>
        <label>2</label>
    </ligand>
</feature>
<feature type="binding site" evidence="5">
    <location>
        <position position="124"/>
    </location>
    <ligand>
        <name>5-phospho-alpha-D-ribose 1-diphosphate</name>
        <dbReference type="ChEBI" id="CHEBI:58017"/>
    </ligand>
</feature>
<keyword evidence="3 5" id="KW-0822">Tryptophan biosynthesis</keyword>
<dbReference type="RefSeq" id="WP_038502528.1">
    <property type="nucleotide sequence ID" value="NZ_CP007490.1"/>
</dbReference>
<dbReference type="InterPro" id="IPR017459">
    <property type="entry name" value="Glycosyl_Trfase_fam3_N_dom"/>
</dbReference>
<feature type="binding site" evidence="5">
    <location>
        <begin position="87"/>
        <end position="88"/>
    </location>
    <ligand>
        <name>5-phospho-alpha-D-ribose 1-diphosphate</name>
        <dbReference type="ChEBI" id="CHEBI:58017"/>
    </ligand>
</feature>
<dbReference type="GO" id="GO:0004048">
    <property type="term" value="F:anthranilate phosphoribosyltransferase activity"/>
    <property type="evidence" value="ECO:0007669"/>
    <property type="project" value="UniProtKB-UniRule"/>
</dbReference>
<dbReference type="KEGG" id="rla:Rhola_00008320"/>
<keyword evidence="1 5" id="KW-0328">Glycosyltransferase</keyword>
<organism evidence="8 9">
    <name type="scientific">Rhodoluna lacicola</name>
    <dbReference type="NCBI Taxonomy" id="529884"/>
    <lineage>
        <taxon>Bacteria</taxon>
        <taxon>Bacillati</taxon>
        <taxon>Actinomycetota</taxon>
        <taxon>Actinomycetes</taxon>
        <taxon>Micrococcales</taxon>
        <taxon>Microbacteriaceae</taxon>
        <taxon>Luna cluster</taxon>
        <taxon>Luna-1 subcluster</taxon>
        <taxon>Rhodoluna</taxon>
    </lineage>
</organism>
<dbReference type="Pfam" id="PF02885">
    <property type="entry name" value="Glycos_trans_3N"/>
    <property type="match status" value="1"/>
</dbReference>
<comment type="pathway">
    <text evidence="5">Amino-acid biosynthesis; L-tryptophan biosynthesis; L-tryptophan from chorismate: step 2/5.</text>
</comment>
<comment type="catalytic activity">
    <reaction evidence="5">
        <text>N-(5-phospho-beta-D-ribosyl)anthranilate + diphosphate = 5-phospho-alpha-D-ribose 1-diphosphate + anthranilate</text>
        <dbReference type="Rhea" id="RHEA:11768"/>
        <dbReference type="ChEBI" id="CHEBI:16567"/>
        <dbReference type="ChEBI" id="CHEBI:18277"/>
        <dbReference type="ChEBI" id="CHEBI:33019"/>
        <dbReference type="ChEBI" id="CHEBI:58017"/>
        <dbReference type="EC" id="2.4.2.18"/>
    </reaction>
</comment>
<comment type="cofactor">
    <cofactor evidence="5">
        <name>Mg(2+)</name>
        <dbReference type="ChEBI" id="CHEBI:18420"/>
    </cofactor>
    <text evidence="5">Binds 2 magnesium ions per monomer.</text>
</comment>
<keyword evidence="9" id="KW-1185">Reference proteome</keyword>
<feature type="binding site" evidence="5">
    <location>
        <position position="96"/>
    </location>
    <ligand>
        <name>Mg(2+)</name>
        <dbReference type="ChEBI" id="CHEBI:18420"/>
        <label>1</label>
    </ligand>
</feature>
<feature type="binding site" evidence="5">
    <location>
        <position position="229"/>
    </location>
    <ligand>
        <name>Mg(2+)</name>
        <dbReference type="ChEBI" id="CHEBI:18420"/>
        <label>1</label>
    </ligand>
</feature>
<dbReference type="InterPro" id="IPR035902">
    <property type="entry name" value="Nuc_phospho_transferase"/>
</dbReference>
<dbReference type="InterPro" id="IPR005940">
    <property type="entry name" value="Anthranilate_Pribosyl_Tfrase"/>
</dbReference>
<evidence type="ECO:0000313" key="9">
    <source>
        <dbReference type="Proteomes" id="UP000067708"/>
    </source>
</evidence>
<sequence>MTSSITWPQILGKLVACQDLNRAEAAWALSEIMSGKTDPGLIETFLISLRHKGEGVDELSGLVDAMLTNALTLDTGSDAVDIVGTGGDLLGTVNISSMASILTAAAGVPVLKHGSRSASGKTGSSEMLESLGIRLDLSPEQVSEVFRLAGISFFFAQVFHPAMRFIGPIRKLLAVPTTFNFLGPLANPAQPIATSLGVANRAVAPLMASELASRGRSALVFRGNDGLDELSTTSSNEIWQVSGGEVSPSQLNPAKLGLARAETSQLIGGDAAYNAQVARDLFANKTVGNLGAIRDIVLLNAAGGVVSYEMAKDSSKADLDLELRFTDALQKVTKALESGAAEAKLTQWISATAAV</sequence>
<dbReference type="UniPathway" id="UPA00035">
    <property type="reaction ID" value="UER00041"/>
</dbReference>
<comment type="caution">
    <text evidence="5">Lacks conserved residue(s) required for the propagation of feature annotation.</text>
</comment>
<protein>
    <recommendedName>
        <fullName evidence="5">Anthranilate phosphoribosyltransferase</fullName>
        <ecNumber evidence="5">2.4.2.18</ecNumber>
    </recommendedName>
</protein>
<dbReference type="HAMAP" id="MF_00211">
    <property type="entry name" value="TrpD"/>
    <property type="match status" value="1"/>
</dbReference>
<keyword evidence="5" id="KW-0028">Amino-acid biosynthesis</keyword>
<dbReference type="Gene3D" id="1.20.970.10">
    <property type="entry name" value="Transferase, Pyrimidine Nucleoside Phosphorylase, Chain C"/>
    <property type="match status" value="1"/>
</dbReference>
<dbReference type="PATRIC" id="fig|529884.3.peg.794"/>
<feature type="domain" description="Glycosyl transferase family 3 N-terminal" evidence="7">
    <location>
        <begin position="9"/>
        <end position="69"/>
    </location>
</feature>
<evidence type="ECO:0000256" key="5">
    <source>
        <dbReference type="HAMAP-Rule" id="MF_00211"/>
    </source>
</evidence>
<evidence type="ECO:0000256" key="1">
    <source>
        <dbReference type="ARBA" id="ARBA00022676"/>
    </source>
</evidence>
<dbReference type="eggNOG" id="COG0547">
    <property type="taxonomic scope" value="Bacteria"/>
</dbReference>
<dbReference type="NCBIfam" id="TIGR01245">
    <property type="entry name" value="trpD"/>
    <property type="match status" value="1"/>
</dbReference>
<feature type="binding site" evidence="5">
    <location>
        <position position="92"/>
    </location>
    <ligand>
        <name>5-phospho-alpha-D-ribose 1-diphosphate</name>
        <dbReference type="ChEBI" id="CHEBI:58017"/>
    </ligand>
</feature>
<evidence type="ECO:0000256" key="2">
    <source>
        <dbReference type="ARBA" id="ARBA00022679"/>
    </source>
</evidence>
<evidence type="ECO:0000256" key="4">
    <source>
        <dbReference type="ARBA" id="ARBA00023141"/>
    </source>
</evidence>
<dbReference type="GO" id="GO:0000287">
    <property type="term" value="F:magnesium ion binding"/>
    <property type="evidence" value="ECO:0007669"/>
    <property type="project" value="UniProtKB-UniRule"/>
</dbReference>
<keyword evidence="5" id="KW-0479">Metal-binding</keyword>
<evidence type="ECO:0000313" key="8">
    <source>
        <dbReference type="EMBL" id="AIC47634.1"/>
    </source>
</evidence>
<evidence type="ECO:0000259" key="7">
    <source>
        <dbReference type="Pfam" id="PF02885"/>
    </source>
</evidence>
<keyword evidence="2 5" id="KW-0808">Transferase</keyword>
<dbReference type="InterPro" id="IPR000312">
    <property type="entry name" value="Glycosyl_Trfase_fam3"/>
</dbReference>
<dbReference type="PANTHER" id="PTHR43285:SF2">
    <property type="entry name" value="ANTHRANILATE PHOSPHORIBOSYLTRANSFERASE"/>
    <property type="match status" value="1"/>
</dbReference>
<dbReference type="GO" id="GO:0005829">
    <property type="term" value="C:cytosol"/>
    <property type="evidence" value="ECO:0007669"/>
    <property type="project" value="TreeGrafter"/>
</dbReference>
<evidence type="ECO:0000259" key="6">
    <source>
        <dbReference type="Pfam" id="PF00591"/>
    </source>
</evidence>
<dbReference type="Gene3D" id="3.40.1030.10">
    <property type="entry name" value="Nucleoside phosphorylase/phosphoribosyltransferase catalytic domain"/>
    <property type="match status" value="1"/>
</dbReference>
<feature type="domain" description="Glycosyl transferase family 3" evidence="6">
    <location>
        <begin position="78"/>
        <end position="341"/>
    </location>
</feature>
<dbReference type="EC" id="2.4.2.18" evidence="5"/>
<comment type="similarity">
    <text evidence="5">Belongs to the anthranilate phosphoribosyltransferase family.</text>
</comment>
<dbReference type="EMBL" id="CP007490">
    <property type="protein sequence ID" value="AIC47634.1"/>
    <property type="molecule type" value="Genomic_DNA"/>
</dbReference>
<evidence type="ECO:0000256" key="3">
    <source>
        <dbReference type="ARBA" id="ARBA00022822"/>
    </source>
</evidence>
<keyword evidence="5" id="KW-0460">Magnesium</keyword>
<reference evidence="8 9" key="1">
    <citation type="journal article" date="2014" name="Int. J. Syst. Evol. Microbiol.">
        <title>Rhodoluna lacicola gen. nov., sp. nov., a planktonic freshwater bacterium with stream-lined genome.</title>
        <authorList>
            <person name="Hahn M."/>
            <person name="Schmidt J."/>
            <person name="Taipale S.J."/>
            <person name="Doolittle W.F."/>
            <person name="Koll U."/>
        </authorList>
    </citation>
    <scope>NUCLEOTIDE SEQUENCE [LARGE SCALE GENOMIC DNA]</scope>
    <source>
        <strain evidence="8 9">MWH-Ta8</strain>
    </source>
</reference>
<dbReference type="HOGENOM" id="CLU_034315_4_1_11"/>
<comment type="subunit">
    <text evidence="5">Homodimer.</text>
</comment>
<feature type="binding site" evidence="5">
    <location>
        <begin position="112"/>
        <end position="120"/>
    </location>
    <ligand>
        <name>5-phospho-alpha-D-ribose 1-diphosphate</name>
        <dbReference type="ChEBI" id="CHEBI:58017"/>
    </ligand>
</feature>
<comment type="function">
    <text evidence="5">Catalyzes the transfer of the phosphoribosyl group of 5-phosphorylribose-1-pyrophosphate (PRPP) to anthranilate to yield N-(5'-phosphoribosyl)-anthranilate (PRA).</text>
</comment>
<dbReference type="SUPFAM" id="SSF52418">
    <property type="entry name" value="Nucleoside phosphorylase/phosphoribosyltransferase catalytic domain"/>
    <property type="match status" value="1"/>
</dbReference>
<feature type="binding site" evidence="5">
    <location>
        <position position="228"/>
    </location>
    <ligand>
        <name>Mg(2+)</name>
        <dbReference type="ChEBI" id="CHEBI:18420"/>
        <label>2</label>
    </ligand>
</feature>
<dbReference type="InterPro" id="IPR036320">
    <property type="entry name" value="Glycosyl_Trfase_fam3_N_dom_sf"/>
</dbReference>
<dbReference type="Proteomes" id="UP000067708">
    <property type="component" value="Chromosome"/>
</dbReference>
<dbReference type="Pfam" id="PF00591">
    <property type="entry name" value="Glycos_transf_3"/>
    <property type="match status" value="1"/>
</dbReference>
<accession>A0A060JN63</accession>
<gene>
    <name evidence="5" type="primary">trpD</name>
    <name evidence="8" type="ORF">Rhola_00008320</name>
</gene>
<proteinExistence type="inferred from homology"/>
<feature type="binding site" evidence="5">
    <location>
        <position position="229"/>
    </location>
    <ligand>
        <name>Mg(2+)</name>
        <dbReference type="ChEBI" id="CHEBI:18420"/>
        <label>2</label>
    </ligand>
</feature>
<feature type="binding site" evidence="5">
    <location>
        <position position="84"/>
    </location>
    <ligand>
        <name>5-phospho-alpha-D-ribose 1-diphosphate</name>
        <dbReference type="ChEBI" id="CHEBI:58017"/>
    </ligand>
</feature>
<dbReference type="OrthoDB" id="9806430at2"/>
<dbReference type="STRING" id="529884.Rhola_00008320"/>
<feature type="binding site" evidence="5">
    <location>
        <begin position="94"/>
        <end position="97"/>
    </location>
    <ligand>
        <name>5-phospho-alpha-D-ribose 1-diphosphate</name>
        <dbReference type="ChEBI" id="CHEBI:58017"/>
    </ligand>
</feature>
<dbReference type="SUPFAM" id="SSF47648">
    <property type="entry name" value="Nucleoside phosphorylase/phosphoribosyltransferase N-terminal domain"/>
    <property type="match status" value="1"/>
</dbReference>